<reference evidence="1 2" key="1">
    <citation type="submission" date="2011-08" db="EMBL/GenBank/DDBJ databases">
        <title>The Genome Sequence of Clostridium hathewayi WAL-18680.</title>
        <authorList>
            <consortium name="The Broad Institute Genome Sequencing Platform"/>
            <person name="Earl A."/>
            <person name="Ward D."/>
            <person name="Feldgarden M."/>
            <person name="Gevers D."/>
            <person name="Finegold S.M."/>
            <person name="Summanen P.H."/>
            <person name="Molitoris D.R."/>
            <person name="Song M."/>
            <person name="Daigneault M."/>
            <person name="Allen-Vercoe E."/>
            <person name="Young S.K."/>
            <person name="Zeng Q."/>
            <person name="Gargeya S."/>
            <person name="Fitzgerald M."/>
            <person name="Haas B."/>
            <person name="Abouelleil A."/>
            <person name="Alvarado L."/>
            <person name="Arachchi H.M."/>
            <person name="Berlin A."/>
            <person name="Brown A."/>
            <person name="Chapman S.B."/>
            <person name="Chen Z."/>
            <person name="Dunbar C."/>
            <person name="Freedman E."/>
            <person name="Gearin G."/>
            <person name="Gellesch M."/>
            <person name="Goldberg J."/>
            <person name="Griggs A."/>
            <person name="Gujja S."/>
            <person name="Heiman D."/>
            <person name="Howarth C."/>
            <person name="Larson L."/>
            <person name="Lui A."/>
            <person name="MacDonald P.J.P."/>
            <person name="Montmayeur A."/>
            <person name="Murphy C."/>
            <person name="Neiman D."/>
            <person name="Pearson M."/>
            <person name="Priest M."/>
            <person name="Roberts A."/>
            <person name="Saif S."/>
            <person name="Shea T."/>
            <person name="Shenoy N."/>
            <person name="Sisk P."/>
            <person name="Stolte C."/>
            <person name="Sykes S."/>
            <person name="Wortman J."/>
            <person name="Nusbaum C."/>
            <person name="Birren B."/>
        </authorList>
    </citation>
    <scope>NUCLEOTIDE SEQUENCE [LARGE SCALE GENOMIC DNA]</scope>
    <source>
        <strain evidence="1 2">WAL-18680</strain>
    </source>
</reference>
<comment type="caution">
    <text evidence="1">The sequence shown here is derived from an EMBL/GenBank/DDBJ whole genome shotgun (WGS) entry which is preliminary data.</text>
</comment>
<proteinExistence type="predicted"/>
<name>G5IDW7_9FIRM</name>
<sequence>MCTLGAELVESTAKEVTKQMVLKMYKKHMPLEDIAEVSDVSVRVIKDWLEEESIHT</sequence>
<dbReference type="HOGENOM" id="CLU_3008153_0_0_9"/>
<gene>
    <name evidence="1" type="ORF">HMPREF9473_01694</name>
</gene>
<accession>G5IDW7</accession>
<evidence type="ECO:0000313" key="2">
    <source>
        <dbReference type="Proteomes" id="UP000005384"/>
    </source>
</evidence>
<protein>
    <submittedName>
        <fullName evidence="1">Uncharacterized protein</fullName>
    </submittedName>
</protein>
<evidence type="ECO:0000313" key="1">
    <source>
        <dbReference type="EMBL" id="EHI60305.1"/>
    </source>
</evidence>
<dbReference type="EMBL" id="ADLN01000027">
    <property type="protein sequence ID" value="EHI60305.1"/>
    <property type="molecule type" value="Genomic_DNA"/>
</dbReference>
<dbReference type="PATRIC" id="fig|742737.3.peg.1719"/>
<dbReference type="AlphaFoldDB" id="G5IDW7"/>
<dbReference type="Proteomes" id="UP000005384">
    <property type="component" value="Unassembled WGS sequence"/>
</dbReference>
<organism evidence="1 2">
    <name type="scientific">Hungatella hathewayi WAL-18680</name>
    <dbReference type="NCBI Taxonomy" id="742737"/>
    <lineage>
        <taxon>Bacteria</taxon>
        <taxon>Bacillati</taxon>
        <taxon>Bacillota</taxon>
        <taxon>Clostridia</taxon>
        <taxon>Lachnospirales</taxon>
        <taxon>Lachnospiraceae</taxon>
        <taxon>Hungatella</taxon>
    </lineage>
</organism>
<keyword evidence="2" id="KW-1185">Reference proteome</keyword>